<accession>A0A848QH92</accession>
<keyword evidence="3" id="KW-1185">Reference proteome</keyword>
<evidence type="ECO:0008006" key="4">
    <source>
        <dbReference type="Google" id="ProtNLM"/>
    </source>
</evidence>
<sequence length="480" mass="53373">MNRRVFSAGAIATSLLVLSACTATQTSDEATAATNPPSVQMTDHFAENGLGNAVAVIQHPAGEHHNGSTYLSYQGPQEDPYVVSYDHRTGEWFGPFKAGVSIMGKDPSRRRKIDNHGKPTMIIDNAGYIHVFFGGHGGLRNLHGENPLGNHHYGENKHVVSKRPLDITEWEELDTIPPFGTYNQVVKMDNGDIYLFYRHGAHRSDWVYHKSTDNGRSFGDPVSFLKHKRRDDLAAVDSWYPYVTKGVGDEIIVNFDYHLCWDNDGAPDERGHTANRQDIFYMVFDTGDNTWRNIEGETLPMPLTREVAEDKTLVARSGELWSFNGPVTLDNKGYPHIGITMGPDLGVSKTGGPKEMRHYRWTGSEWVGGKPSILPISNGAIVAGDPEDVRFVLASQNVEGDGTVSWWASADGGESFTKTRELLRRSSPSFAISSFIRNAHPDAQIMVAERLRGTDRRNMYLLGESGPVQRLKMETDQTKP</sequence>
<dbReference type="AlphaFoldDB" id="A0A848QH92"/>
<evidence type="ECO:0000313" key="2">
    <source>
        <dbReference type="EMBL" id="NMW32002.1"/>
    </source>
</evidence>
<dbReference type="Proteomes" id="UP000561181">
    <property type="component" value="Unassembled WGS sequence"/>
</dbReference>
<reference evidence="2 3" key="1">
    <citation type="submission" date="2020-04" db="EMBL/GenBank/DDBJ databases">
        <authorList>
            <person name="Liu A."/>
        </authorList>
    </citation>
    <scope>NUCLEOTIDE SEQUENCE [LARGE SCALE GENOMIC DNA]</scope>
    <source>
        <strain evidence="2 3">RZ02</strain>
    </source>
</reference>
<dbReference type="CDD" id="cd15482">
    <property type="entry name" value="Sialidase_non-viral"/>
    <property type="match status" value="1"/>
</dbReference>
<evidence type="ECO:0000256" key="1">
    <source>
        <dbReference type="SAM" id="SignalP"/>
    </source>
</evidence>
<feature type="signal peptide" evidence="1">
    <location>
        <begin position="1"/>
        <end position="19"/>
    </location>
</feature>
<comment type="caution">
    <text evidence="2">The sequence shown here is derived from an EMBL/GenBank/DDBJ whole genome shotgun (WGS) entry which is preliminary data.</text>
</comment>
<organism evidence="2 3">
    <name type="scientific">Pontixanthobacter rizhaonensis</name>
    <dbReference type="NCBI Taxonomy" id="2730337"/>
    <lineage>
        <taxon>Bacteria</taxon>
        <taxon>Pseudomonadati</taxon>
        <taxon>Pseudomonadota</taxon>
        <taxon>Alphaproteobacteria</taxon>
        <taxon>Sphingomonadales</taxon>
        <taxon>Erythrobacteraceae</taxon>
        <taxon>Pontixanthobacter</taxon>
    </lineage>
</organism>
<dbReference type="SUPFAM" id="SSF50939">
    <property type="entry name" value="Sialidases"/>
    <property type="match status" value="1"/>
</dbReference>
<dbReference type="EMBL" id="JABCRE010000003">
    <property type="protein sequence ID" value="NMW32002.1"/>
    <property type="molecule type" value="Genomic_DNA"/>
</dbReference>
<keyword evidence="1" id="KW-0732">Signal</keyword>
<dbReference type="PROSITE" id="PS51257">
    <property type="entry name" value="PROKAR_LIPOPROTEIN"/>
    <property type="match status" value="1"/>
</dbReference>
<dbReference type="Pfam" id="PF15892">
    <property type="entry name" value="BNR_4"/>
    <property type="match status" value="1"/>
</dbReference>
<gene>
    <name evidence="2" type="ORF">HKD42_08010</name>
</gene>
<proteinExistence type="predicted"/>
<dbReference type="RefSeq" id="WP_170012289.1">
    <property type="nucleotide sequence ID" value="NZ_JABCRE010000003.1"/>
</dbReference>
<feature type="chain" id="PRO_5032537573" description="BNR repeat-containing family member" evidence="1">
    <location>
        <begin position="20"/>
        <end position="480"/>
    </location>
</feature>
<protein>
    <recommendedName>
        <fullName evidence="4">BNR repeat-containing family member</fullName>
    </recommendedName>
</protein>
<dbReference type="InterPro" id="IPR036278">
    <property type="entry name" value="Sialidase_sf"/>
</dbReference>
<name>A0A848QH92_9SPHN</name>
<evidence type="ECO:0000313" key="3">
    <source>
        <dbReference type="Proteomes" id="UP000561181"/>
    </source>
</evidence>